<evidence type="ECO:0000313" key="2">
    <source>
        <dbReference type="EMBL" id="MPV90140.1"/>
    </source>
</evidence>
<feature type="domain" description="Mycothiol-dependent maleylpyruvate isomerase metal-binding" evidence="1">
    <location>
        <begin position="5"/>
        <end position="85"/>
    </location>
</feature>
<dbReference type="EMBL" id="WHPD01003406">
    <property type="protein sequence ID" value="MPV90140.1"/>
    <property type="molecule type" value="Genomic_DNA"/>
</dbReference>
<organism evidence="2 3">
    <name type="scientific">Georgenia ruanii</name>
    <dbReference type="NCBI Taxonomy" id="348442"/>
    <lineage>
        <taxon>Bacteria</taxon>
        <taxon>Bacillati</taxon>
        <taxon>Actinomycetota</taxon>
        <taxon>Actinomycetes</taxon>
        <taxon>Micrococcales</taxon>
        <taxon>Bogoriellaceae</taxon>
        <taxon>Georgenia</taxon>
    </lineage>
</organism>
<dbReference type="SUPFAM" id="SSF109854">
    <property type="entry name" value="DinB/YfiT-like putative metalloenzymes"/>
    <property type="match status" value="1"/>
</dbReference>
<dbReference type="InterPro" id="IPR017519">
    <property type="entry name" value="CHP03085"/>
</dbReference>
<dbReference type="InterPro" id="IPR034660">
    <property type="entry name" value="DinB/YfiT-like"/>
</dbReference>
<dbReference type="NCBIfam" id="TIGR03085">
    <property type="entry name" value="TIGR03085 family metal-binding protein"/>
    <property type="match status" value="1"/>
</dbReference>
<dbReference type="InterPro" id="IPR017517">
    <property type="entry name" value="Maleyloyr_isom"/>
</dbReference>
<proteinExistence type="predicted"/>
<dbReference type="Gene3D" id="1.20.120.450">
    <property type="entry name" value="dinb family like domain"/>
    <property type="match status" value="1"/>
</dbReference>
<gene>
    <name evidence="2" type="ORF">GB882_15800</name>
</gene>
<name>A0A7J9V1Y5_9MICO</name>
<dbReference type="NCBIfam" id="TIGR03083">
    <property type="entry name" value="maleylpyruvate isomerase family mycothiol-dependent enzyme"/>
    <property type="match status" value="1"/>
</dbReference>
<dbReference type="GO" id="GO:0046872">
    <property type="term" value="F:metal ion binding"/>
    <property type="evidence" value="ECO:0007669"/>
    <property type="project" value="InterPro"/>
</dbReference>
<evidence type="ECO:0000313" key="3">
    <source>
        <dbReference type="Proteomes" id="UP000429644"/>
    </source>
</evidence>
<accession>A0A7J9V1Y5</accession>
<dbReference type="AlphaFoldDB" id="A0A7J9V1Y5"/>
<dbReference type="InterPro" id="IPR024344">
    <property type="entry name" value="MDMPI_metal-binding"/>
</dbReference>
<dbReference type="RefSeq" id="WP_226909793.1">
    <property type="nucleotide sequence ID" value="NZ_BAAAOT010000010.1"/>
</dbReference>
<comment type="caution">
    <text evidence="2">The sequence shown here is derived from an EMBL/GenBank/DDBJ whole genome shotgun (WGS) entry which is preliminary data.</text>
</comment>
<keyword evidence="3" id="KW-1185">Reference proteome</keyword>
<dbReference type="Pfam" id="PF11716">
    <property type="entry name" value="MDMPI_N"/>
    <property type="match status" value="1"/>
</dbReference>
<protein>
    <submittedName>
        <fullName evidence="2">TIGR03085 family protein</fullName>
    </submittedName>
</protein>
<evidence type="ECO:0000259" key="1">
    <source>
        <dbReference type="Pfam" id="PF11716"/>
    </source>
</evidence>
<sequence length="218" mass="23956">METERAALVETFRRADPDAPTLCEGWTVRHLLAHLVQREHHPLRQAADVIARPRPGRERFLGRLVEQARTPAGYAALLETFAAGMSPRNPVGWAGDRAHHVEYVIHHEDVRRGRGPVDPRVLPPDQVRAIWAELAPLARLGYRRSPVGVVQAVPGGPRRVARRAPDAVVVAGDPVELALHASGRVEAADVDVVGRAETVERFLRWSGPTVAAREDVDA</sequence>
<dbReference type="Proteomes" id="UP000429644">
    <property type="component" value="Unassembled WGS sequence"/>
</dbReference>
<reference evidence="2 3" key="1">
    <citation type="submission" date="2019-10" db="EMBL/GenBank/DDBJ databases">
        <title>Georgenia wutianyii sp. nov. and Georgenia yuyongxinii sp. nov. isolated from plateau pika (Ochotona curzoniae) in the Qinghai-Tibet plateau of China.</title>
        <authorList>
            <person name="Tian Z."/>
        </authorList>
    </citation>
    <scope>NUCLEOTIDE SEQUENCE [LARGE SCALE GENOMIC DNA]</scope>
    <source>
        <strain evidence="2 3">JCM 15130</strain>
    </source>
</reference>